<feature type="transmembrane region" description="Helical" evidence="1">
    <location>
        <begin position="83"/>
        <end position="107"/>
    </location>
</feature>
<sequence>MVDMSSPEFESGTEDAIIEMVGVELPSRNAEAEEAQDHAISWAAIVAGGVASAALTLVLLAFGAGIGLSAVSPWANSGISSATFNIGAGIYLCIIAVMASAIGGYLAGRLRTEWVGVHTHEVYFRDTAHGFLAWAFATVLSVAVLASTAANIVSGAAAGLNQANGSAAGQSAGPMAGFVDLLLRANPATTRSDAVDVAVARSELDRLFASRLSTGEEFSAADHSYLAQVVAAHTGLIQADAEKRVSQVIEQAKSAVDSARKAGARFALWLTASLLLGAFSASLAATEGGGLRDGTWKY</sequence>
<keyword evidence="3" id="KW-1185">Reference proteome</keyword>
<keyword evidence="2" id="KW-0614">Plasmid</keyword>
<keyword evidence="1" id="KW-1133">Transmembrane helix</keyword>
<organism evidence="2 3">
    <name type="scientific">Methylocapsa polymorpha</name>
    <dbReference type="NCBI Taxonomy" id="3080828"/>
    <lineage>
        <taxon>Bacteria</taxon>
        <taxon>Pseudomonadati</taxon>
        <taxon>Pseudomonadota</taxon>
        <taxon>Alphaproteobacteria</taxon>
        <taxon>Hyphomicrobiales</taxon>
        <taxon>Beijerinckiaceae</taxon>
        <taxon>Methylocapsa</taxon>
    </lineage>
</organism>
<evidence type="ECO:0000256" key="1">
    <source>
        <dbReference type="SAM" id="Phobius"/>
    </source>
</evidence>
<gene>
    <name evidence="2" type="ORF">RZS28_19295</name>
</gene>
<evidence type="ECO:0000313" key="3">
    <source>
        <dbReference type="Proteomes" id="UP001626536"/>
    </source>
</evidence>
<protein>
    <recommendedName>
        <fullName evidence="4">Transmembrane protein</fullName>
    </recommendedName>
</protein>
<dbReference type="RefSeq" id="WP_318655036.1">
    <property type="nucleotide sequence ID" value="NZ_CP136863.1"/>
</dbReference>
<accession>A0ABZ0HWE7</accession>
<keyword evidence="1" id="KW-0812">Transmembrane</keyword>
<feature type="transmembrane region" description="Helical" evidence="1">
    <location>
        <begin position="266"/>
        <end position="285"/>
    </location>
</feature>
<keyword evidence="1" id="KW-0472">Membrane</keyword>
<evidence type="ECO:0000313" key="2">
    <source>
        <dbReference type="EMBL" id="WOJ91612.1"/>
    </source>
</evidence>
<dbReference type="EMBL" id="CP136863">
    <property type="protein sequence ID" value="WOJ91612.1"/>
    <property type="molecule type" value="Genomic_DNA"/>
</dbReference>
<name>A0ABZ0HWE7_9HYPH</name>
<evidence type="ECO:0008006" key="4">
    <source>
        <dbReference type="Google" id="ProtNLM"/>
    </source>
</evidence>
<proteinExistence type="predicted"/>
<feature type="transmembrane region" description="Helical" evidence="1">
    <location>
        <begin position="39"/>
        <end position="71"/>
    </location>
</feature>
<geneLocation type="plasmid" evidence="2 3">
    <name>pRX1</name>
</geneLocation>
<reference evidence="2 3" key="1">
    <citation type="submission" date="2023-10" db="EMBL/GenBank/DDBJ databases">
        <title>Novel methanotroph of the genus Methylocapsa from a subarctic wetland.</title>
        <authorList>
            <person name="Belova S.E."/>
            <person name="Oshkin I.Y."/>
            <person name="Miroshnikov K."/>
            <person name="Dedysh S.N."/>
        </authorList>
    </citation>
    <scope>NUCLEOTIDE SEQUENCE [LARGE SCALE GENOMIC DNA]</scope>
    <source>
        <strain evidence="2 3">RX1</strain>
        <plasmid evidence="2 3">pRX1</plasmid>
    </source>
</reference>
<dbReference type="Proteomes" id="UP001626536">
    <property type="component" value="Plasmid pRX1"/>
</dbReference>
<feature type="transmembrane region" description="Helical" evidence="1">
    <location>
        <begin position="131"/>
        <end position="153"/>
    </location>
</feature>